<protein>
    <submittedName>
        <fullName evidence="1">Uncharacterized protein</fullName>
    </submittedName>
</protein>
<gene>
    <name evidence="1" type="ORF">ACFFTL_15545</name>
</gene>
<sequence length="40" mass="4544">MACTPEHGRQLIEQYQARPFVEPELWAGKVGRALLQHPEG</sequence>
<accession>A0ABV5R763</accession>
<dbReference type="RefSeq" id="WP_345516774.1">
    <property type="nucleotide sequence ID" value="NZ_BAAAXD010000039.1"/>
</dbReference>
<organism evidence="1 2">
    <name type="scientific">Streptomyces yanii</name>
    <dbReference type="NCBI Taxonomy" id="78510"/>
    <lineage>
        <taxon>Bacteria</taxon>
        <taxon>Bacillati</taxon>
        <taxon>Actinomycetota</taxon>
        <taxon>Actinomycetes</taxon>
        <taxon>Kitasatosporales</taxon>
        <taxon>Streptomycetaceae</taxon>
        <taxon>Streptomyces</taxon>
    </lineage>
</organism>
<keyword evidence="2" id="KW-1185">Reference proteome</keyword>
<reference evidence="1 2" key="1">
    <citation type="submission" date="2024-09" db="EMBL/GenBank/DDBJ databases">
        <authorList>
            <person name="Sun Q."/>
            <person name="Mori K."/>
        </authorList>
    </citation>
    <scope>NUCLEOTIDE SEQUENCE [LARGE SCALE GENOMIC DNA]</scope>
    <source>
        <strain evidence="1 2">JCM 3331</strain>
    </source>
</reference>
<proteinExistence type="predicted"/>
<evidence type="ECO:0000313" key="1">
    <source>
        <dbReference type="EMBL" id="MFB9573690.1"/>
    </source>
</evidence>
<dbReference type="EMBL" id="JBHMCG010000064">
    <property type="protein sequence ID" value="MFB9573690.1"/>
    <property type="molecule type" value="Genomic_DNA"/>
</dbReference>
<evidence type="ECO:0000313" key="2">
    <source>
        <dbReference type="Proteomes" id="UP001589710"/>
    </source>
</evidence>
<comment type="caution">
    <text evidence="1">The sequence shown here is derived from an EMBL/GenBank/DDBJ whole genome shotgun (WGS) entry which is preliminary data.</text>
</comment>
<name>A0ABV5R763_9ACTN</name>
<dbReference type="Proteomes" id="UP001589710">
    <property type="component" value="Unassembled WGS sequence"/>
</dbReference>